<evidence type="ECO:0000313" key="5">
    <source>
        <dbReference type="Proteomes" id="UP000221961"/>
    </source>
</evidence>
<dbReference type="GO" id="GO:0042602">
    <property type="term" value="F:riboflavin reductase (NADPH) activity"/>
    <property type="evidence" value="ECO:0007669"/>
    <property type="project" value="TreeGrafter"/>
</dbReference>
<dbReference type="GeneID" id="88358846"/>
<proteinExistence type="inferred from homology"/>
<dbReference type="RefSeq" id="WP_098694589.1">
    <property type="nucleotide sequence ID" value="NZ_CP023778.1"/>
</dbReference>
<organism evidence="4 5">
    <name type="scientific">Nocardia terpenica</name>
    <dbReference type="NCBI Taxonomy" id="455432"/>
    <lineage>
        <taxon>Bacteria</taxon>
        <taxon>Bacillati</taxon>
        <taxon>Actinomycetota</taxon>
        <taxon>Actinomycetes</taxon>
        <taxon>Mycobacteriales</taxon>
        <taxon>Nocardiaceae</taxon>
        <taxon>Nocardia</taxon>
    </lineage>
</organism>
<sequence>MTTVDHTSSRALRDVLGMFATGITLVTATGDTPRGMTANAFTSVSIDPPLILICVSRSATMHRVIQDCGAFAVCVLGAAQEQVARHFADRGRPRGEREFDIVEWVPGRHTGVPVVTGSLAWLECRLTEVYAGGDHSIFLGQVLDSGRDPDGDALLFYGGDFQRIKPA</sequence>
<accession>A0A291RJH8</accession>
<keyword evidence="2" id="KW-0560">Oxidoreductase</keyword>
<dbReference type="InterPro" id="IPR002563">
    <property type="entry name" value="Flavin_Rdtase-like_dom"/>
</dbReference>
<dbReference type="AlphaFoldDB" id="A0A291RJH8"/>
<evidence type="ECO:0000313" key="4">
    <source>
        <dbReference type="EMBL" id="ATL67450.1"/>
    </source>
</evidence>
<name>A0A291RJH8_9NOCA</name>
<dbReference type="GO" id="GO:0010181">
    <property type="term" value="F:FMN binding"/>
    <property type="evidence" value="ECO:0007669"/>
    <property type="project" value="InterPro"/>
</dbReference>
<feature type="domain" description="Flavin reductase like" evidence="3">
    <location>
        <begin position="16"/>
        <end position="163"/>
    </location>
</feature>
<dbReference type="PANTHER" id="PTHR30466">
    <property type="entry name" value="FLAVIN REDUCTASE"/>
    <property type="match status" value="1"/>
</dbReference>
<dbReference type="Gene3D" id="2.30.110.10">
    <property type="entry name" value="Electron Transport, Fmn-binding Protein, Chain A"/>
    <property type="match status" value="1"/>
</dbReference>
<evidence type="ECO:0000259" key="3">
    <source>
        <dbReference type="SMART" id="SM00903"/>
    </source>
</evidence>
<dbReference type="InterPro" id="IPR050268">
    <property type="entry name" value="NADH-dep_flavin_reductase"/>
</dbReference>
<dbReference type="PANTHER" id="PTHR30466:SF1">
    <property type="entry name" value="FMN REDUCTASE (NADH) RUTF"/>
    <property type="match status" value="1"/>
</dbReference>
<protein>
    <submittedName>
        <fullName evidence="4">Flavin reductase</fullName>
    </submittedName>
</protein>
<evidence type="ECO:0000256" key="2">
    <source>
        <dbReference type="ARBA" id="ARBA00023002"/>
    </source>
</evidence>
<dbReference type="KEGG" id="ntp:CRH09_15820"/>
<dbReference type="InterPro" id="IPR012349">
    <property type="entry name" value="Split_barrel_FMN-bd"/>
</dbReference>
<dbReference type="Proteomes" id="UP000221961">
    <property type="component" value="Chromosome"/>
</dbReference>
<dbReference type="SUPFAM" id="SSF50475">
    <property type="entry name" value="FMN-binding split barrel"/>
    <property type="match status" value="1"/>
</dbReference>
<dbReference type="EMBL" id="CP023778">
    <property type="protein sequence ID" value="ATL67450.1"/>
    <property type="molecule type" value="Genomic_DNA"/>
</dbReference>
<comment type="similarity">
    <text evidence="1">Belongs to the non-flavoprotein flavin reductase family.</text>
</comment>
<dbReference type="SMART" id="SM00903">
    <property type="entry name" value="Flavin_Reduct"/>
    <property type="match status" value="1"/>
</dbReference>
<dbReference type="Pfam" id="PF01613">
    <property type="entry name" value="Flavin_Reduct"/>
    <property type="match status" value="1"/>
</dbReference>
<reference evidence="4 5" key="1">
    <citation type="submission" date="2017-10" db="EMBL/GenBank/DDBJ databases">
        <title>Comparative genomics between pathogenic Norcardia.</title>
        <authorList>
            <person name="Zeng L."/>
        </authorList>
    </citation>
    <scope>NUCLEOTIDE SEQUENCE [LARGE SCALE GENOMIC DNA]</scope>
    <source>
        <strain evidence="4 5">NC_YFY_NT001</strain>
    </source>
</reference>
<evidence type="ECO:0000256" key="1">
    <source>
        <dbReference type="ARBA" id="ARBA00008898"/>
    </source>
</evidence>
<gene>
    <name evidence="4" type="ORF">CRH09_15820</name>
</gene>